<sequence length="440" mass="47361">MTDAARTIAIETLCDIGLHRSFLLPASALPNSEADAQPLRITYSDLGYHPPSDKNNDRANSTADPDHDQDHHNQSNVVTDSDSDPSDQCCVVLFISGLLGGRWTLCRSAAIARRLKIRLISIDRPNLGGSTPVPISQRLAVQLAAAPALLTHLGIKHVTLASHSGGAPYLLATVLAHRGLLHPKRPHVVLLAPFVHPRDGGALLMRITAALPPQAISKFHFLATAINRTFAFSVSGLGNGPTSDKPTTTAVAPSSKTGEKETDELPQSHGSGGDKRNLEKAVQAEMDHLAAKYMFAENIQGSSEDALLFLRKHINPITATTKGLGNVEGKDWLDYPTIAKAIAEQEKHLHSGHVDTVDDSEKLRIDALHSEKDIMSGASGAKHFDDCWATPITQSTISFHSKIMKGTNHDSIVDPKVESVRYGSKTSPNDGMADWMSEIA</sequence>
<proteinExistence type="predicted"/>
<dbReference type="InterPro" id="IPR000073">
    <property type="entry name" value="AB_hydrolase_1"/>
</dbReference>
<dbReference type="AlphaFoldDB" id="A0AAV9QKP5"/>
<feature type="region of interest" description="Disordered" evidence="1">
    <location>
        <begin position="43"/>
        <end position="85"/>
    </location>
</feature>
<organism evidence="3 4">
    <name type="scientific">Vermiconidia calcicola</name>
    <dbReference type="NCBI Taxonomy" id="1690605"/>
    <lineage>
        <taxon>Eukaryota</taxon>
        <taxon>Fungi</taxon>
        <taxon>Dikarya</taxon>
        <taxon>Ascomycota</taxon>
        <taxon>Pezizomycotina</taxon>
        <taxon>Dothideomycetes</taxon>
        <taxon>Dothideomycetidae</taxon>
        <taxon>Mycosphaerellales</taxon>
        <taxon>Extremaceae</taxon>
        <taxon>Vermiconidia</taxon>
    </lineage>
</organism>
<feature type="domain" description="AB hydrolase-1" evidence="2">
    <location>
        <begin position="92"/>
        <end position="224"/>
    </location>
</feature>
<evidence type="ECO:0000313" key="3">
    <source>
        <dbReference type="EMBL" id="KAK5545713.1"/>
    </source>
</evidence>
<evidence type="ECO:0000256" key="1">
    <source>
        <dbReference type="SAM" id="MobiDB-lite"/>
    </source>
</evidence>
<evidence type="ECO:0000259" key="2">
    <source>
        <dbReference type="Pfam" id="PF12697"/>
    </source>
</evidence>
<feature type="compositionally biased region" description="Polar residues" evidence="1">
    <location>
        <begin position="240"/>
        <end position="256"/>
    </location>
</feature>
<dbReference type="EMBL" id="JAXLQG010000001">
    <property type="protein sequence ID" value="KAK5545713.1"/>
    <property type="molecule type" value="Genomic_DNA"/>
</dbReference>
<dbReference type="Pfam" id="PF12697">
    <property type="entry name" value="Abhydrolase_6"/>
    <property type="match status" value="1"/>
</dbReference>
<dbReference type="Proteomes" id="UP001345827">
    <property type="component" value="Unassembled WGS sequence"/>
</dbReference>
<reference evidence="3 4" key="1">
    <citation type="submission" date="2023-06" db="EMBL/GenBank/DDBJ databases">
        <title>Black Yeasts Isolated from many extreme environments.</title>
        <authorList>
            <person name="Coleine C."/>
            <person name="Stajich J.E."/>
            <person name="Selbmann L."/>
        </authorList>
    </citation>
    <scope>NUCLEOTIDE SEQUENCE [LARGE SCALE GENOMIC DNA]</scope>
    <source>
        <strain evidence="3 4">CCFEE 5887</strain>
    </source>
</reference>
<gene>
    <name evidence="3" type="ORF">LTR25_000721</name>
</gene>
<dbReference type="InterPro" id="IPR029058">
    <property type="entry name" value="AB_hydrolase_fold"/>
</dbReference>
<keyword evidence="4" id="KW-1185">Reference proteome</keyword>
<dbReference type="Gene3D" id="3.40.50.1820">
    <property type="entry name" value="alpha/beta hydrolase"/>
    <property type="match status" value="1"/>
</dbReference>
<feature type="region of interest" description="Disordered" evidence="1">
    <location>
        <begin position="237"/>
        <end position="276"/>
    </location>
</feature>
<accession>A0AAV9QKP5</accession>
<comment type="caution">
    <text evidence="3">The sequence shown here is derived from an EMBL/GenBank/DDBJ whole genome shotgun (WGS) entry which is preliminary data.</text>
</comment>
<protein>
    <recommendedName>
        <fullName evidence="2">AB hydrolase-1 domain-containing protein</fullName>
    </recommendedName>
</protein>
<feature type="compositionally biased region" description="Basic and acidic residues" evidence="1">
    <location>
        <begin position="64"/>
        <end position="73"/>
    </location>
</feature>
<evidence type="ECO:0000313" key="4">
    <source>
        <dbReference type="Proteomes" id="UP001345827"/>
    </source>
</evidence>
<name>A0AAV9QKP5_9PEZI</name>
<dbReference type="SUPFAM" id="SSF53474">
    <property type="entry name" value="alpha/beta-Hydrolases"/>
    <property type="match status" value="1"/>
</dbReference>